<keyword evidence="2" id="KW-1185">Reference proteome</keyword>
<name>A0AAD4VEW6_PRUDU</name>
<protein>
    <submittedName>
        <fullName evidence="1">Uncharacterized protein</fullName>
    </submittedName>
</protein>
<gene>
    <name evidence="1" type="ORF">L3X38_032116</name>
</gene>
<sequence>MFPHHRNLSPKLHHCSLQLSITPIPPQDLCDSTLGNHIRVGRSPPSLLVVGLWRKEECKLVGSGVVPWLFWVSIVVAMGVVQGVPEGVSLSELSTYCTQYQLIGKVGNNVSLEQLRDLSNFRLQW</sequence>
<reference evidence="1 2" key="1">
    <citation type="journal article" date="2022" name="G3 (Bethesda)">
        <title>Whole-genome sequence and methylome profiling of the almond [Prunus dulcis (Mill.) D.A. Webb] cultivar 'Nonpareil'.</title>
        <authorList>
            <person name="D'Amico-Willman K.M."/>
            <person name="Ouma W.Z."/>
            <person name="Meulia T."/>
            <person name="Sideli G.M."/>
            <person name="Gradziel T.M."/>
            <person name="Fresnedo-Ramirez J."/>
        </authorList>
    </citation>
    <scope>NUCLEOTIDE SEQUENCE [LARGE SCALE GENOMIC DNA]</scope>
    <source>
        <strain evidence="1">Clone GOH B32 T37-40</strain>
    </source>
</reference>
<dbReference type="EMBL" id="JAJFAZ020000006">
    <property type="protein sequence ID" value="KAI5323044.1"/>
    <property type="molecule type" value="Genomic_DNA"/>
</dbReference>
<accession>A0AAD4VEW6</accession>
<comment type="caution">
    <text evidence="1">The sequence shown here is derived from an EMBL/GenBank/DDBJ whole genome shotgun (WGS) entry which is preliminary data.</text>
</comment>
<dbReference type="AlphaFoldDB" id="A0AAD4VEW6"/>
<evidence type="ECO:0000313" key="2">
    <source>
        <dbReference type="Proteomes" id="UP001054821"/>
    </source>
</evidence>
<organism evidence="1 2">
    <name type="scientific">Prunus dulcis</name>
    <name type="common">Almond</name>
    <name type="synonym">Amygdalus dulcis</name>
    <dbReference type="NCBI Taxonomy" id="3755"/>
    <lineage>
        <taxon>Eukaryota</taxon>
        <taxon>Viridiplantae</taxon>
        <taxon>Streptophyta</taxon>
        <taxon>Embryophyta</taxon>
        <taxon>Tracheophyta</taxon>
        <taxon>Spermatophyta</taxon>
        <taxon>Magnoliopsida</taxon>
        <taxon>eudicotyledons</taxon>
        <taxon>Gunneridae</taxon>
        <taxon>Pentapetalae</taxon>
        <taxon>rosids</taxon>
        <taxon>fabids</taxon>
        <taxon>Rosales</taxon>
        <taxon>Rosaceae</taxon>
        <taxon>Amygdaloideae</taxon>
        <taxon>Amygdaleae</taxon>
        <taxon>Prunus</taxon>
    </lineage>
</organism>
<proteinExistence type="predicted"/>
<evidence type="ECO:0000313" key="1">
    <source>
        <dbReference type="EMBL" id="KAI5323044.1"/>
    </source>
</evidence>
<dbReference type="Proteomes" id="UP001054821">
    <property type="component" value="Chromosome 6"/>
</dbReference>